<feature type="transmembrane region" description="Helical" evidence="15">
    <location>
        <begin position="800"/>
        <end position="816"/>
    </location>
</feature>
<dbReference type="Proteomes" id="UP000242175">
    <property type="component" value="Chromosome large"/>
</dbReference>
<proteinExistence type="inferred from homology"/>
<dbReference type="Gene3D" id="3.90.1310.10">
    <property type="entry name" value="Penicillin-binding protein 2a (Domain 2)"/>
    <property type="match status" value="1"/>
</dbReference>
<dbReference type="GO" id="GO:0071972">
    <property type="term" value="F:peptidoglycan L,D-transpeptidase activity"/>
    <property type="evidence" value="ECO:0007669"/>
    <property type="project" value="TreeGrafter"/>
</dbReference>
<keyword evidence="7 16" id="KW-0645">Protease</keyword>
<dbReference type="SUPFAM" id="SSF56601">
    <property type="entry name" value="beta-lactamase/transpeptidase-like"/>
    <property type="match status" value="1"/>
</dbReference>
<feature type="domain" description="Penicillin-binding protein transpeptidase" evidence="17">
    <location>
        <begin position="287"/>
        <end position="625"/>
    </location>
</feature>
<dbReference type="EMBL" id="CP022355">
    <property type="protein sequence ID" value="ASK77786.1"/>
    <property type="molecule type" value="Genomic_DNA"/>
</dbReference>
<dbReference type="HAMAP" id="MF_02079">
    <property type="entry name" value="PGT_RodA"/>
    <property type="match status" value="1"/>
</dbReference>
<evidence type="ECO:0000259" key="18">
    <source>
        <dbReference type="Pfam" id="PF03717"/>
    </source>
</evidence>
<feature type="transmembrane region" description="Helical" evidence="15">
    <location>
        <begin position="823"/>
        <end position="842"/>
    </location>
</feature>
<dbReference type="InterPro" id="IPR001182">
    <property type="entry name" value="FtsW/RodA"/>
</dbReference>
<comment type="function">
    <text evidence="16">Catalyzes cross-linking of the peptidoglycan cell wall.</text>
</comment>
<dbReference type="InterPro" id="IPR005311">
    <property type="entry name" value="PBP_dimer"/>
</dbReference>
<dbReference type="OrthoDB" id="9766847at2"/>
<evidence type="ECO:0000256" key="3">
    <source>
        <dbReference type="ARBA" id="ARBA00004236"/>
    </source>
</evidence>
<keyword evidence="10 15" id="KW-0133">Cell shape</keyword>
<organism evidence="19 20">
    <name type="scientific">Paraphotobacterium marinum</name>
    <dbReference type="NCBI Taxonomy" id="1755811"/>
    <lineage>
        <taxon>Bacteria</taxon>
        <taxon>Pseudomonadati</taxon>
        <taxon>Pseudomonadota</taxon>
        <taxon>Gammaproteobacteria</taxon>
        <taxon>Vibrionales</taxon>
        <taxon>Vibrionaceae</taxon>
        <taxon>Paraphotobacterium</taxon>
    </lineage>
</organism>
<dbReference type="GO" id="GO:0006508">
    <property type="term" value="P:proteolysis"/>
    <property type="evidence" value="ECO:0007669"/>
    <property type="project" value="UniProtKB-KW"/>
</dbReference>
<comment type="subcellular location">
    <subcellularLocation>
        <location evidence="15">Cell inner membrane</location>
        <topology evidence="15">Multi-pass membrane protein</topology>
    </subcellularLocation>
    <subcellularLocation>
        <location evidence="3">Cell membrane</location>
    </subcellularLocation>
    <subcellularLocation>
        <location evidence="1">Membrane</location>
        <topology evidence="1">Multi-pass membrane protein</topology>
    </subcellularLocation>
    <subcellularLocation>
        <location evidence="2">Membrane</location>
        <topology evidence="2">Single-pass membrane protein</topology>
    </subcellularLocation>
</comment>
<keyword evidence="11 15" id="KW-0573">Peptidoglycan synthesis</keyword>
<evidence type="ECO:0000256" key="12">
    <source>
        <dbReference type="ARBA" id="ARBA00022989"/>
    </source>
</evidence>
<name>A0A220VC49_9GAMM</name>
<dbReference type="RefSeq" id="WP_089072696.1">
    <property type="nucleotide sequence ID" value="NZ_CP022355.1"/>
</dbReference>
<keyword evidence="9 16" id="KW-0378">Hydrolase</keyword>
<evidence type="ECO:0000256" key="6">
    <source>
        <dbReference type="ARBA" id="ARBA00022645"/>
    </source>
</evidence>
<dbReference type="InterPro" id="IPR001460">
    <property type="entry name" value="PCN-bd_Tpept"/>
</dbReference>
<dbReference type="HAMAP" id="MF_02081">
    <property type="entry name" value="MrdA_transpept"/>
    <property type="match status" value="1"/>
</dbReference>
<keyword evidence="14 15" id="KW-0961">Cell wall biogenesis/degradation</keyword>
<reference evidence="19 20" key="1">
    <citation type="journal article" date="2016" name="Int. J. Syst. Evol. Microbiol.">
        <title>Paraphotobacterium marinum gen. nov., sp. nov., a member of the family Vibrionaceae, isolated from surface seawater.</title>
        <authorList>
            <person name="Huang Z."/>
            <person name="Dong C."/>
            <person name="Shao Z."/>
        </authorList>
    </citation>
    <scope>NUCLEOTIDE SEQUENCE [LARGE SCALE GENOMIC DNA]</scope>
    <source>
        <strain evidence="19 20">NSCS20N07D</strain>
    </source>
</reference>
<dbReference type="GO" id="GO:0008955">
    <property type="term" value="F:peptidoglycan glycosyltransferase activity"/>
    <property type="evidence" value="ECO:0007669"/>
    <property type="project" value="UniProtKB-UniRule"/>
</dbReference>
<accession>A0A220VC49</accession>
<feature type="active site" description="Acyl-ester intermediate" evidence="16">
    <location>
        <position position="346"/>
    </location>
</feature>
<feature type="transmembrane region" description="Helical" evidence="15">
    <location>
        <begin position="21"/>
        <end position="43"/>
    </location>
</feature>
<dbReference type="NCBIfam" id="TIGR02210">
    <property type="entry name" value="rodA_shape"/>
    <property type="match status" value="1"/>
</dbReference>
<dbReference type="NCBIfam" id="TIGR03423">
    <property type="entry name" value="pbp2_mrdA"/>
    <property type="match status" value="1"/>
</dbReference>
<dbReference type="PANTHER" id="PTHR30627:SF2">
    <property type="entry name" value="PEPTIDOGLYCAN D,D-TRANSPEPTIDASE MRDA"/>
    <property type="match status" value="1"/>
</dbReference>
<evidence type="ECO:0000256" key="10">
    <source>
        <dbReference type="ARBA" id="ARBA00022960"/>
    </source>
</evidence>
<dbReference type="GO" id="GO:0008658">
    <property type="term" value="F:penicillin binding"/>
    <property type="evidence" value="ECO:0007669"/>
    <property type="project" value="UniProtKB-UniRule"/>
</dbReference>
<dbReference type="EC" id="3.4.16.4" evidence="16"/>
<dbReference type="GO" id="GO:0009252">
    <property type="term" value="P:peptidoglycan biosynthetic process"/>
    <property type="evidence" value="ECO:0007669"/>
    <property type="project" value="UniProtKB-UniRule"/>
</dbReference>
<dbReference type="PROSITE" id="PS00428">
    <property type="entry name" value="FTSW_RODA_SPOVE"/>
    <property type="match status" value="1"/>
</dbReference>
<dbReference type="EC" id="2.4.99.28" evidence="15"/>
<keyword evidence="6 16" id="KW-0121">Carboxypeptidase</keyword>
<dbReference type="Pfam" id="PF03717">
    <property type="entry name" value="PBP_dimer"/>
    <property type="match status" value="1"/>
</dbReference>
<dbReference type="SUPFAM" id="SSF56519">
    <property type="entry name" value="Penicillin binding protein dimerisation domain"/>
    <property type="match status" value="1"/>
</dbReference>
<dbReference type="KEGG" id="pmai:CF386_01175"/>
<dbReference type="InterPro" id="IPR036138">
    <property type="entry name" value="PBP_dimer_sf"/>
</dbReference>
<evidence type="ECO:0000256" key="8">
    <source>
        <dbReference type="ARBA" id="ARBA00022692"/>
    </source>
</evidence>
<comment type="similarity">
    <text evidence="15">Belongs to the SEDS family. MrdB/RodA subfamily.</text>
</comment>
<dbReference type="Pfam" id="PF00905">
    <property type="entry name" value="Transpeptidase"/>
    <property type="match status" value="1"/>
</dbReference>
<dbReference type="InterPro" id="IPR018365">
    <property type="entry name" value="Cell_cycle_FtsW-rel_CS"/>
</dbReference>
<keyword evidence="20" id="KW-1185">Reference proteome</keyword>
<dbReference type="GO" id="GO:0008360">
    <property type="term" value="P:regulation of cell shape"/>
    <property type="evidence" value="ECO:0007669"/>
    <property type="project" value="UniProtKB-KW"/>
</dbReference>
<keyword evidence="12 15" id="KW-1133">Transmembrane helix</keyword>
<dbReference type="PANTHER" id="PTHR30627">
    <property type="entry name" value="PEPTIDOGLYCAN D,D-TRANSPEPTIDASE"/>
    <property type="match status" value="1"/>
</dbReference>
<feature type="transmembrane region" description="Helical" evidence="15">
    <location>
        <begin position="658"/>
        <end position="678"/>
    </location>
</feature>
<evidence type="ECO:0000256" key="9">
    <source>
        <dbReference type="ARBA" id="ARBA00022801"/>
    </source>
</evidence>
<evidence type="ECO:0000256" key="15">
    <source>
        <dbReference type="HAMAP-Rule" id="MF_02079"/>
    </source>
</evidence>
<dbReference type="InterPro" id="IPR011923">
    <property type="entry name" value="RodA/MrdB"/>
</dbReference>
<comment type="similarity">
    <text evidence="16">Belongs to the transpeptidase family. MrdA subfamily.</text>
</comment>
<comment type="catalytic activity">
    <reaction evidence="15">
        <text>[GlcNAc-(1-&gt;4)-Mur2Ac(oyl-L-Ala-gamma-D-Glu-L-Lys-D-Ala-D-Ala)](n)-di-trans,octa-cis-undecaprenyl diphosphate + beta-D-GlcNAc-(1-&gt;4)-Mur2Ac(oyl-L-Ala-gamma-D-Glu-L-Lys-D-Ala-D-Ala)-di-trans,octa-cis-undecaprenyl diphosphate = [GlcNAc-(1-&gt;4)-Mur2Ac(oyl-L-Ala-gamma-D-Glu-L-Lys-D-Ala-D-Ala)](n+1)-di-trans,octa-cis-undecaprenyl diphosphate + di-trans,octa-cis-undecaprenyl diphosphate + H(+)</text>
        <dbReference type="Rhea" id="RHEA:23708"/>
        <dbReference type="Rhea" id="RHEA-COMP:9602"/>
        <dbReference type="Rhea" id="RHEA-COMP:9603"/>
        <dbReference type="ChEBI" id="CHEBI:15378"/>
        <dbReference type="ChEBI" id="CHEBI:58405"/>
        <dbReference type="ChEBI" id="CHEBI:60033"/>
        <dbReference type="ChEBI" id="CHEBI:78435"/>
        <dbReference type="EC" id="2.4.99.28"/>
    </reaction>
</comment>
<keyword evidence="4 15" id="KW-1003">Cell membrane</keyword>
<evidence type="ECO:0000256" key="1">
    <source>
        <dbReference type="ARBA" id="ARBA00004141"/>
    </source>
</evidence>
<dbReference type="AlphaFoldDB" id="A0A220VC49"/>
<evidence type="ECO:0000256" key="13">
    <source>
        <dbReference type="ARBA" id="ARBA00023136"/>
    </source>
</evidence>
<comment type="catalytic activity">
    <reaction evidence="16">
        <text>Preferential cleavage: (Ac)2-L-Lys-D-Ala-|-D-Ala. Also transpeptidation of peptidyl-alanyl moieties that are N-acyl substituents of D-alanine.</text>
        <dbReference type="EC" id="3.4.16.4"/>
    </reaction>
</comment>
<keyword evidence="15" id="KW-0328">Glycosyltransferase</keyword>
<dbReference type="UniPathway" id="UPA00219"/>
<feature type="transmembrane region" description="Helical" evidence="15">
    <location>
        <begin position="777"/>
        <end position="794"/>
    </location>
</feature>
<evidence type="ECO:0000313" key="20">
    <source>
        <dbReference type="Proteomes" id="UP000242175"/>
    </source>
</evidence>
<dbReference type="GO" id="GO:0051301">
    <property type="term" value="P:cell division"/>
    <property type="evidence" value="ECO:0007669"/>
    <property type="project" value="InterPro"/>
</dbReference>
<comment type="function">
    <text evidence="15">Peptidoglycan polymerase that is essential for cell wall elongation.</text>
</comment>
<feature type="transmembrane region" description="Helical" evidence="15">
    <location>
        <begin position="690"/>
        <end position="708"/>
    </location>
</feature>
<evidence type="ECO:0000256" key="11">
    <source>
        <dbReference type="ARBA" id="ARBA00022984"/>
    </source>
</evidence>
<gene>
    <name evidence="15" type="primary">mrdB</name>
    <name evidence="16" type="synonym">mrdA</name>
    <name evidence="15" type="synonym">rodA</name>
    <name evidence="19" type="ORF">CF386_01175</name>
</gene>
<dbReference type="Pfam" id="PF01098">
    <property type="entry name" value="FTSW_RODA_SPOVE"/>
    <property type="match status" value="1"/>
</dbReference>
<evidence type="ECO:0000259" key="17">
    <source>
        <dbReference type="Pfam" id="PF00905"/>
    </source>
</evidence>
<feature type="domain" description="Penicillin-binding protein dimerisation" evidence="18">
    <location>
        <begin position="64"/>
        <end position="240"/>
    </location>
</feature>
<keyword evidence="15" id="KW-0808">Transferase</keyword>
<dbReference type="GO" id="GO:0005886">
    <property type="term" value="C:plasma membrane"/>
    <property type="evidence" value="ECO:0007669"/>
    <property type="project" value="UniProtKB-SubCell"/>
</dbReference>
<evidence type="ECO:0000256" key="2">
    <source>
        <dbReference type="ARBA" id="ARBA00004167"/>
    </source>
</evidence>
<feature type="transmembrane region" description="Helical" evidence="15">
    <location>
        <begin position="912"/>
        <end position="933"/>
    </location>
</feature>
<feature type="transmembrane region" description="Helical" evidence="15">
    <location>
        <begin position="714"/>
        <end position="733"/>
    </location>
</feature>
<comment type="caution">
    <text evidence="16">Lacks conserved residue(s) required for the propagation of feature annotation.</text>
</comment>
<protein>
    <recommendedName>
        <fullName evidence="15 16">Multifunctional fusion protein</fullName>
    </recommendedName>
    <domain>
        <recommendedName>
            <fullName evidence="15">Peptidoglycan glycosyltransferase MrdB</fullName>
            <shortName evidence="15">PGT</shortName>
            <ecNumber evidence="15">2.4.99.28</ecNumber>
        </recommendedName>
        <alternativeName>
            <fullName evidence="15">Cell elongation protein RodA</fullName>
        </alternativeName>
        <alternativeName>
            <fullName evidence="15">Cell wall polymerase</fullName>
        </alternativeName>
        <alternativeName>
            <fullName evidence="15">Peptidoglycan polymerase</fullName>
            <shortName evidence="15">PG polymerase</shortName>
        </alternativeName>
    </domain>
    <domain>
        <recommendedName>
            <fullName evidence="16">Peptidoglycan D,D-transpeptidase MrdA</fullName>
            <ecNumber evidence="16">3.4.16.4</ecNumber>
        </recommendedName>
        <alternativeName>
            <fullName evidence="16">Penicillin-binding protein 2</fullName>
            <shortName evidence="16">PBP-2</shortName>
        </alternativeName>
    </domain>
</protein>
<evidence type="ECO:0000256" key="16">
    <source>
        <dbReference type="HAMAP-Rule" id="MF_02081"/>
    </source>
</evidence>
<comment type="pathway">
    <text evidence="15">Cell wall biogenesis; peptidoglycan biosynthesis.</text>
</comment>
<dbReference type="InterPro" id="IPR050515">
    <property type="entry name" value="Beta-lactam/transpept"/>
</dbReference>
<evidence type="ECO:0000256" key="4">
    <source>
        <dbReference type="ARBA" id="ARBA00022475"/>
    </source>
</evidence>
<evidence type="ECO:0000313" key="19">
    <source>
        <dbReference type="EMBL" id="ASK77786.1"/>
    </source>
</evidence>
<dbReference type="GO" id="GO:0071555">
    <property type="term" value="P:cell wall organization"/>
    <property type="evidence" value="ECO:0007669"/>
    <property type="project" value="UniProtKB-KW"/>
</dbReference>
<dbReference type="Gene3D" id="3.30.1390.30">
    <property type="entry name" value="Penicillin-binding protein 2a, domain 3"/>
    <property type="match status" value="1"/>
</dbReference>
<keyword evidence="5 15" id="KW-0997">Cell inner membrane</keyword>
<evidence type="ECO:0000256" key="14">
    <source>
        <dbReference type="ARBA" id="ARBA00023316"/>
    </source>
</evidence>
<evidence type="ECO:0000256" key="7">
    <source>
        <dbReference type="ARBA" id="ARBA00022670"/>
    </source>
</evidence>
<keyword evidence="13 15" id="KW-0472">Membrane</keyword>
<sequence>MTNLRTKIRDHKSEKALFLRRSIYGFLGVILLSGILLINLYILQVKEYKLYKTRSNENRIQVVPIPPVRGQIYDRNGVLLAKNEPVYDLEIIPNQVKDLDQTLSSLKNLIDISDYEIKSFRKKLKYNAPFKAVLLKSQLTPKQVAIIAVNQYQYPGVHVISSLKREYPFKEALTHTLGYVGRVNDRDIQRLKKEGKYNDYLSTKYIGRIGIEKYYEPLLHGKSGFKEVEVNSHGKVIRTISILPATPGKDIYLSIDIKLELYIEKVLSEHNSQISSQDGDKHITTRGAVVVLDPRNNEVLAMVSSPSYDPNLFVDGISHKNYNSLLNDPANPLYNRATLGAYSPGSTSKPFSSIALLGTNTITLNSKIPGPKRWRIPGTKGRYFNQTDHGMGLINIETAIEKSSDTFFYQLVYKLGITKFSKWMTKFGFGQPTGIDIGEESDGIMPTRLWKRENKKQPWYDGDTISVAIGQGYWTSTPLQLALATSILINDGIKYTPHLLKYILNDNKIDKISPQHTKVVANIPDIYWNAVKKSMLLVSQYGTGKSIFGKKNPYLVGSKTGTAQVFSLKKNQKYDAKKLAKHLHDNSLFIAFAPYNSPKYVISTIIENGGFGAAAAGPITKKILDYLILKKTMKPTMIKNKKFNSSKKTISEYIHIDFILLISIISLMSFSLIIMYSASGKDLAMMDRQAFRMGLSIILMIVAAQIPPRTYQAVAPYLFIIGVFLLLCVLFFGEISKGAQRWLNLGIIRFQPSELLKIAVPLMVAKYLGNKSLPPEAKNILISLCLIFIPTILIAKQPDLGTAILIAASGIFVVFLSGIKWKYILLAFVLLAAFIPILWFFLMHDYQRTRVITLFNPELDPLGAGYHIIQSKIAIGSGGIFGKGWLHGTQSQLQFIPERNTDFIFAVIAEEWGFTGVLLLLFLYLLIIIRGLVLAIKSQNSFGRILSGSIMLSFFVYIFVNIGMVSGILPVVGVPLPLVSYGGSSMLTIMGSFGIVMSIHSHKTMLSKS</sequence>
<keyword evidence="8 15" id="KW-0812">Transmembrane</keyword>
<evidence type="ECO:0000256" key="5">
    <source>
        <dbReference type="ARBA" id="ARBA00022519"/>
    </source>
</evidence>
<feature type="transmembrane region" description="Helical" evidence="15">
    <location>
        <begin position="978"/>
        <end position="999"/>
    </location>
</feature>
<dbReference type="GO" id="GO:0009002">
    <property type="term" value="F:serine-type D-Ala-D-Ala carboxypeptidase activity"/>
    <property type="evidence" value="ECO:0007669"/>
    <property type="project" value="UniProtKB-UniRule"/>
</dbReference>
<dbReference type="Gene3D" id="3.40.710.10">
    <property type="entry name" value="DD-peptidase/beta-lactamase superfamily"/>
    <property type="match status" value="1"/>
</dbReference>
<dbReference type="InterPro" id="IPR012338">
    <property type="entry name" value="Beta-lactam/transpept-like"/>
</dbReference>
<dbReference type="InterPro" id="IPR017790">
    <property type="entry name" value="Penicillin-binding_protein_2"/>
</dbReference>
<feature type="transmembrane region" description="Helical" evidence="15">
    <location>
        <begin position="945"/>
        <end position="972"/>
    </location>
</feature>